<evidence type="ECO:0000313" key="2">
    <source>
        <dbReference type="Proteomes" id="UP000821865"/>
    </source>
</evidence>
<dbReference type="EMBL" id="CM023480">
    <property type="protein sequence ID" value="KAH7970492.1"/>
    <property type="molecule type" value="Genomic_DNA"/>
</dbReference>
<comment type="caution">
    <text evidence="1">The sequence shown here is derived from an EMBL/GenBank/DDBJ whole genome shotgun (WGS) entry which is preliminary data.</text>
</comment>
<protein>
    <submittedName>
        <fullName evidence="1">Uncharacterized protein</fullName>
    </submittedName>
</protein>
<evidence type="ECO:0000313" key="1">
    <source>
        <dbReference type="EMBL" id="KAH7970492.1"/>
    </source>
</evidence>
<name>A0ACB8DIF7_DERSI</name>
<organism evidence="1 2">
    <name type="scientific">Dermacentor silvarum</name>
    <name type="common">Tick</name>
    <dbReference type="NCBI Taxonomy" id="543639"/>
    <lineage>
        <taxon>Eukaryota</taxon>
        <taxon>Metazoa</taxon>
        <taxon>Ecdysozoa</taxon>
        <taxon>Arthropoda</taxon>
        <taxon>Chelicerata</taxon>
        <taxon>Arachnida</taxon>
        <taxon>Acari</taxon>
        <taxon>Parasitiformes</taxon>
        <taxon>Ixodida</taxon>
        <taxon>Ixodoidea</taxon>
        <taxon>Ixodidae</taxon>
        <taxon>Rhipicephalinae</taxon>
        <taxon>Dermacentor</taxon>
    </lineage>
</organism>
<accession>A0ACB8DIF7</accession>
<proteinExistence type="predicted"/>
<keyword evidence="2" id="KW-1185">Reference proteome</keyword>
<sequence>MEQARPHVHLPDPDVFAPTKQEEACRRKVVGQLQQYLRRKFKGAKLTLFGSSCNGFGLARSDLDICLTFENSEDAKADDLPRQLKGLLWRNRDLTAVSFVSRARVPVIKFLHQPTGLEGDLSIGNILALRNTMLLKTYSEIDRRVRVLGYAFKFLAKRFGIGDASHSGMCSYAFILMTIFYLQQCKPAVLPVLQELHPSRMQKPEEMVEGCNVWFFHDMKRLDSVWSGRGRNTMDAGELWLGMMKFYEDFNFQEQVVSVRQSAPLLKTEKGWDALVAIEEYRATMGAFVRGRFLFEEPMVDFLPADATSHFFLAGEYAMELTVMYSVIHSGSSSQPVSPPLPDSENVDPNGLELKHQQQQGASNKSSRLSICYYHQDLHQRRLQAGSRPTLRPSYSSRLSTPTFRASLPATVGDRPDARAPSIFGASCFGRLDDRFARHNCFGPPPEFPLASSCPGIILSRRFTRDRFAEVTKNSVWGGRGRNTMDTGELWLGMMFCEDFNFQQQVVSVRQSAPLLKTQKGSDALVAIEAAECHWATARGIRSPQSKRTFTLSNRTTRKAPNTELLGTAEFSQQQTHHEAKDTVSPGVTDTRNFETYSERVGAHAWSPTACMSWTGASPPFEATVNKELTTKPYAATTS</sequence>
<gene>
    <name evidence="1" type="ORF">HPB49_008054</name>
</gene>
<dbReference type="Proteomes" id="UP000821865">
    <property type="component" value="Chromosome 11"/>
</dbReference>
<reference evidence="1" key="1">
    <citation type="submission" date="2020-05" db="EMBL/GenBank/DDBJ databases">
        <title>Large-scale comparative analyses of tick genomes elucidate their genetic diversity and vector capacities.</title>
        <authorList>
            <person name="Jia N."/>
            <person name="Wang J."/>
            <person name="Shi W."/>
            <person name="Du L."/>
            <person name="Sun Y."/>
            <person name="Zhan W."/>
            <person name="Jiang J."/>
            <person name="Wang Q."/>
            <person name="Zhang B."/>
            <person name="Ji P."/>
            <person name="Sakyi L.B."/>
            <person name="Cui X."/>
            <person name="Yuan T."/>
            <person name="Jiang B."/>
            <person name="Yang W."/>
            <person name="Lam T.T.-Y."/>
            <person name="Chang Q."/>
            <person name="Ding S."/>
            <person name="Wang X."/>
            <person name="Zhu J."/>
            <person name="Ruan X."/>
            <person name="Zhao L."/>
            <person name="Wei J."/>
            <person name="Que T."/>
            <person name="Du C."/>
            <person name="Cheng J."/>
            <person name="Dai P."/>
            <person name="Han X."/>
            <person name="Huang E."/>
            <person name="Gao Y."/>
            <person name="Liu J."/>
            <person name="Shao H."/>
            <person name="Ye R."/>
            <person name="Li L."/>
            <person name="Wei W."/>
            <person name="Wang X."/>
            <person name="Wang C."/>
            <person name="Yang T."/>
            <person name="Huo Q."/>
            <person name="Li W."/>
            <person name="Guo W."/>
            <person name="Chen H."/>
            <person name="Zhou L."/>
            <person name="Ni X."/>
            <person name="Tian J."/>
            <person name="Zhou Y."/>
            <person name="Sheng Y."/>
            <person name="Liu T."/>
            <person name="Pan Y."/>
            <person name="Xia L."/>
            <person name="Li J."/>
            <person name="Zhao F."/>
            <person name="Cao W."/>
        </authorList>
    </citation>
    <scope>NUCLEOTIDE SEQUENCE</scope>
    <source>
        <strain evidence="1">Dsil-2018</strain>
    </source>
</reference>